<dbReference type="PROSITE" id="PS50151">
    <property type="entry name" value="UVR"/>
    <property type="match status" value="1"/>
</dbReference>
<protein>
    <recommendedName>
        <fullName evidence="6">Excinuclease ABC subunit C</fullName>
    </recommendedName>
</protein>
<feature type="domain" description="UvrC family homology region profile" evidence="3">
    <location>
        <begin position="259"/>
        <end position="355"/>
    </location>
</feature>
<evidence type="ECO:0000259" key="2">
    <source>
        <dbReference type="PROSITE" id="PS50164"/>
    </source>
</evidence>
<dbReference type="InterPro" id="IPR050066">
    <property type="entry name" value="UvrABC_protein_C"/>
</dbReference>
<dbReference type="GO" id="GO:0009381">
    <property type="term" value="F:excinuclease ABC activity"/>
    <property type="evidence" value="ECO:0007669"/>
    <property type="project" value="InterPro"/>
</dbReference>
<evidence type="ECO:0000313" key="5">
    <source>
        <dbReference type="Proteomes" id="UP000177334"/>
    </source>
</evidence>
<dbReference type="Gene3D" id="3.40.1440.10">
    <property type="entry name" value="GIY-YIG endonuclease"/>
    <property type="match status" value="1"/>
</dbReference>
<dbReference type="InterPro" id="IPR001943">
    <property type="entry name" value="UVR_dom"/>
</dbReference>
<dbReference type="InterPro" id="IPR038476">
    <property type="entry name" value="UvrC_RNase_H_dom_sf"/>
</dbReference>
<dbReference type="SMART" id="SM00465">
    <property type="entry name" value="GIYc"/>
    <property type="match status" value="1"/>
</dbReference>
<evidence type="ECO:0000313" key="4">
    <source>
        <dbReference type="EMBL" id="OGF91796.1"/>
    </source>
</evidence>
<feature type="domain" description="UVR" evidence="1">
    <location>
        <begin position="208"/>
        <end position="243"/>
    </location>
</feature>
<comment type="caution">
    <text evidence="4">The sequence shown here is derived from an EMBL/GenBank/DDBJ whole genome shotgun (WGS) entry which is preliminary data.</text>
</comment>
<dbReference type="PROSITE" id="PS50165">
    <property type="entry name" value="UVRC"/>
    <property type="match status" value="1"/>
</dbReference>
<dbReference type="PANTHER" id="PTHR30562">
    <property type="entry name" value="UVRC/OXIDOREDUCTASE"/>
    <property type="match status" value="1"/>
</dbReference>
<evidence type="ECO:0000259" key="3">
    <source>
        <dbReference type="PROSITE" id="PS50165"/>
    </source>
</evidence>
<dbReference type="CDD" id="cd10434">
    <property type="entry name" value="GIY-YIG_UvrC_Cho"/>
    <property type="match status" value="1"/>
</dbReference>
<name>A0A1F5XV73_9BACT</name>
<dbReference type="InterPro" id="IPR035901">
    <property type="entry name" value="GIY-YIG_endonuc_sf"/>
</dbReference>
<dbReference type="AlphaFoldDB" id="A0A1F5XV73"/>
<sequence>MALKLFYRKIPQSPGVYFFKDNRGKTLYIGKAANLHARLRSRILPKKTKSISWEVLNSEVEALIREAELIKKYRPKYNILMRDDKQYFYVGFTREKYPKIFITHQRKEKADYIGSFIEGGALRSVLKTLRQAFPYCTCRKSHKRLCLNARIGRCLGFCCLQDENQQIFSRLTLPRSSGGSDASQKSANFRFYKKNIRAVKQILSGKNRSLTKAFKKEMCRLSDAKKYEDAGKIRDQIYALEKIFEHRGVIKHDLPAEFSKALRVLESILGVSGINRIEAYDIANIQGKFAYGSMVVFANGKIDKDSYRIFKIKTVKKSDDPAMIKEVLLRRLKHREWPYPQVILIDGGRAQLNAAGLEIRNLKLDIKIIALTKNKKHIGDHVFIQNHREPISLNQLPEPLKNFILHLNNEAHKFAINHYRRLHRKSLLTTKFTPH</sequence>
<evidence type="ECO:0008006" key="6">
    <source>
        <dbReference type="Google" id="ProtNLM"/>
    </source>
</evidence>
<dbReference type="InterPro" id="IPR036876">
    <property type="entry name" value="UVR_dom_sf"/>
</dbReference>
<dbReference type="GO" id="GO:0009380">
    <property type="term" value="C:excinuclease repair complex"/>
    <property type="evidence" value="ECO:0007669"/>
    <property type="project" value="TreeGrafter"/>
</dbReference>
<dbReference type="GO" id="GO:0006289">
    <property type="term" value="P:nucleotide-excision repair"/>
    <property type="evidence" value="ECO:0007669"/>
    <property type="project" value="InterPro"/>
</dbReference>
<evidence type="ECO:0000259" key="1">
    <source>
        <dbReference type="PROSITE" id="PS50151"/>
    </source>
</evidence>
<dbReference type="PANTHER" id="PTHR30562:SF1">
    <property type="entry name" value="UVRABC SYSTEM PROTEIN C"/>
    <property type="match status" value="1"/>
</dbReference>
<feature type="domain" description="GIY-YIG" evidence="2">
    <location>
        <begin position="12"/>
        <end position="79"/>
    </location>
</feature>
<dbReference type="InterPro" id="IPR000305">
    <property type="entry name" value="GIY-YIG_endonuc"/>
</dbReference>
<organism evidence="4 5">
    <name type="scientific">Candidatus Giovannonibacteria bacterium RIFCSPLOWO2_12_FULL_43_26</name>
    <dbReference type="NCBI Taxonomy" id="1798363"/>
    <lineage>
        <taxon>Bacteria</taxon>
        <taxon>Candidatus Giovannoniibacteriota</taxon>
    </lineage>
</organism>
<dbReference type="Gene3D" id="3.30.420.340">
    <property type="entry name" value="UvrC, RNAse H endonuclease domain"/>
    <property type="match status" value="1"/>
</dbReference>
<proteinExistence type="predicted"/>
<dbReference type="Pfam" id="PF08459">
    <property type="entry name" value="UvrC_RNaseH_dom"/>
    <property type="match status" value="1"/>
</dbReference>
<dbReference type="Proteomes" id="UP000177334">
    <property type="component" value="Unassembled WGS sequence"/>
</dbReference>
<accession>A0A1F5XV73</accession>
<dbReference type="EMBL" id="MFIP01000022">
    <property type="protein sequence ID" value="OGF91796.1"/>
    <property type="molecule type" value="Genomic_DNA"/>
</dbReference>
<dbReference type="Pfam" id="PF01541">
    <property type="entry name" value="GIY-YIG"/>
    <property type="match status" value="1"/>
</dbReference>
<dbReference type="InterPro" id="IPR047296">
    <property type="entry name" value="GIY-YIG_UvrC_Cho"/>
</dbReference>
<dbReference type="SUPFAM" id="SSF82771">
    <property type="entry name" value="GIY-YIG endonuclease"/>
    <property type="match status" value="1"/>
</dbReference>
<dbReference type="PROSITE" id="PS50164">
    <property type="entry name" value="GIY_YIG"/>
    <property type="match status" value="1"/>
</dbReference>
<gene>
    <name evidence="4" type="ORF">A3H05_04070</name>
</gene>
<dbReference type="SUPFAM" id="SSF46600">
    <property type="entry name" value="C-terminal UvrC-binding domain of UvrB"/>
    <property type="match status" value="1"/>
</dbReference>
<dbReference type="InterPro" id="IPR001162">
    <property type="entry name" value="UvrC_RNase_H_dom"/>
</dbReference>
<reference evidence="4 5" key="1">
    <citation type="journal article" date="2016" name="Nat. Commun.">
        <title>Thousands of microbial genomes shed light on interconnected biogeochemical processes in an aquifer system.</title>
        <authorList>
            <person name="Anantharaman K."/>
            <person name="Brown C.T."/>
            <person name="Hug L.A."/>
            <person name="Sharon I."/>
            <person name="Castelle C.J."/>
            <person name="Probst A.J."/>
            <person name="Thomas B.C."/>
            <person name="Singh A."/>
            <person name="Wilkins M.J."/>
            <person name="Karaoz U."/>
            <person name="Brodie E.L."/>
            <person name="Williams K.H."/>
            <person name="Hubbard S.S."/>
            <person name="Banfield J.F."/>
        </authorList>
    </citation>
    <scope>NUCLEOTIDE SEQUENCE [LARGE SCALE GENOMIC DNA]</scope>
</reference>